<accession>A0A8K1K741</accession>
<feature type="transmembrane region" description="Helical" evidence="1">
    <location>
        <begin position="6"/>
        <end position="25"/>
    </location>
</feature>
<evidence type="ECO:0000256" key="1">
    <source>
        <dbReference type="SAM" id="Phobius"/>
    </source>
</evidence>
<geneLocation type="mitochondrion" evidence="2"/>
<keyword evidence="1" id="KW-0812">Transmembrane</keyword>
<protein>
    <submittedName>
        <fullName evidence="2">ATP synthase F0 subunit 8</fullName>
    </submittedName>
</protein>
<dbReference type="EMBL" id="MZ442339">
    <property type="protein sequence ID" value="UDD74670.1"/>
    <property type="molecule type" value="Genomic_DNA"/>
</dbReference>
<reference evidence="2" key="1">
    <citation type="submission" date="2021-06" db="EMBL/GenBank/DDBJ databases">
        <authorList>
            <person name="Li Q."/>
        </authorList>
    </citation>
    <scope>NUCLEOTIDE SEQUENCE</scope>
</reference>
<dbReference type="AlphaFoldDB" id="A0A8K1K741"/>
<name>A0A8K1K741_9ECHI</name>
<gene>
    <name evidence="2" type="primary">ATP8</name>
</gene>
<keyword evidence="1" id="KW-1133">Transmembrane helix</keyword>
<sequence length="56" mass="6634">MPQLDFIFWSEFLLINWILFSFLFIQLNGQGFEDVFVGGSNTFSDISLHTIKWPIY</sequence>
<keyword evidence="2" id="KW-0496">Mitochondrion</keyword>
<evidence type="ECO:0000313" key="2">
    <source>
        <dbReference type="EMBL" id="UDD74670.1"/>
    </source>
</evidence>
<keyword evidence="1" id="KW-0472">Membrane</keyword>
<proteinExistence type="predicted"/>
<organism evidence="2">
    <name type="scientific">Histampica haimaensis</name>
    <dbReference type="NCBI Taxonomy" id="2839059"/>
    <lineage>
        <taxon>Eukaryota</taxon>
        <taxon>Metazoa</taxon>
        <taxon>Echinodermata</taxon>
        <taxon>Eleutherozoa</taxon>
        <taxon>Asterozoa</taxon>
        <taxon>Ophiuroidea</taxon>
        <taxon>Myophiuroidea</taxon>
        <taxon>Metophiurida</taxon>
        <taxon>Ophintegrida</taxon>
        <taxon>Amphilepidida</taxon>
        <taxon>Ophiurina</taxon>
        <taxon>Gnathophiurina</taxon>
        <taxon>Ophiactoidea</taxon>
        <taxon>Ophiactidae</taxon>
        <taxon>Histampica</taxon>
    </lineage>
</organism>